<dbReference type="EMBL" id="FO203512">
    <property type="protein sequence ID" value="CCK77396.1"/>
    <property type="molecule type" value="Genomic_DNA"/>
</dbReference>
<dbReference type="OrthoDB" id="7510952at2"/>
<keyword evidence="3" id="KW-1185">Reference proteome</keyword>
<dbReference type="Proteomes" id="UP000032749">
    <property type="component" value="Chromosome"/>
</dbReference>
<dbReference type="STRING" id="698738.OLEAN_C32200"/>
<organism evidence="2 3">
    <name type="scientific">Oleispira antarctica RB-8</name>
    <dbReference type="NCBI Taxonomy" id="698738"/>
    <lineage>
        <taxon>Bacteria</taxon>
        <taxon>Pseudomonadati</taxon>
        <taxon>Pseudomonadota</taxon>
        <taxon>Gammaproteobacteria</taxon>
        <taxon>Oceanospirillales</taxon>
        <taxon>Oceanospirillaceae</taxon>
        <taxon>Oleispira</taxon>
    </lineage>
</organism>
<protein>
    <recommendedName>
        <fullName evidence="4">YgjV family protein</fullName>
    </recommendedName>
</protein>
<dbReference type="Pfam" id="PF10688">
    <property type="entry name" value="Imp-YgjV"/>
    <property type="match status" value="1"/>
</dbReference>
<proteinExistence type="predicted"/>
<evidence type="ECO:0000256" key="1">
    <source>
        <dbReference type="SAM" id="Phobius"/>
    </source>
</evidence>
<name>R4YQC7_OLEAN</name>
<evidence type="ECO:0000313" key="3">
    <source>
        <dbReference type="Proteomes" id="UP000032749"/>
    </source>
</evidence>
<dbReference type="HOGENOM" id="CLU_1576915_0_0_6"/>
<keyword evidence="1" id="KW-0472">Membrane</keyword>
<keyword evidence="1" id="KW-1133">Transmembrane helix</keyword>
<dbReference type="AlphaFoldDB" id="R4YQC7"/>
<feature type="transmembrane region" description="Helical" evidence="1">
    <location>
        <begin position="98"/>
        <end position="114"/>
    </location>
</feature>
<dbReference type="InterPro" id="IPR019629">
    <property type="entry name" value="Uncharacterised_HI1736/YgjV"/>
</dbReference>
<keyword evidence="1" id="KW-0812">Transmembrane</keyword>
<evidence type="ECO:0008006" key="4">
    <source>
        <dbReference type="Google" id="ProtNLM"/>
    </source>
</evidence>
<dbReference type="KEGG" id="oai:OLEAN_C32200"/>
<sequence length="169" mass="18688">MELATLFGIFGVASNVIWPLLKTRKYLLLGQIVAAIFMGMHFLLLNAVTGASIMFLVALQASLAIPLESHPKFKAVYLTSIVLTPLVCWATWQGIASLFSSLALFFFCIGNLQLNIKRLRLLLLMCIFCWMGHNVFVASYAGLISNSLALVTSIFALIREFKPEKSQAV</sequence>
<evidence type="ECO:0000313" key="2">
    <source>
        <dbReference type="EMBL" id="CCK77396.1"/>
    </source>
</evidence>
<accession>R4YQC7</accession>
<reference evidence="2 3" key="1">
    <citation type="journal article" date="2013" name="Nat. Commun.">
        <title>Genome sequence and functional genomic analysis of the oil-degrading bacterium Oleispira antarctica.</title>
        <authorList>
            <person name="Kube M."/>
            <person name="Chernikova T.N."/>
            <person name="Al-Ramahi Y."/>
            <person name="Beloqui A."/>
            <person name="Lopez-Cortez N."/>
            <person name="Guazzaroni M.E."/>
            <person name="Heipieper H.J."/>
            <person name="Klages S."/>
            <person name="Kotsyurbenko O.R."/>
            <person name="Langer I."/>
            <person name="Nechitaylo T.Y."/>
            <person name="Lunsdorf H."/>
            <person name="Fernandez M."/>
            <person name="Juarez S."/>
            <person name="Ciordia S."/>
            <person name="Singer A."/>
            <person name="Kagan O."/>
            <person name="Egorova O."/>
            <person name="Petit P.A."/>
            <person name="Stogios P."/>
            <person name="Kim Y."/>
            <person name="Tchigvintsev A."/>
            <person name="Flick R."/>
            <person name="Denaro R."/>
            <person name="Genovese M."/>
            <person name="Albar J.P."/>
            <person name="Reva O.N."/>
            <person name="Martinez-Gomariz M."/>
            <person name="Tran H."/>
            <person name="Ferrer M."/>
            <person name="Savchenko A."/>
            <person name="Yakunin A.F."/>
            <person name="Yakimov M.M."/>
            <person name="Golyshina O.V."/>
            <person name="Reinhardt R."/>
            <person name="Golyshin P.N."/>
        </authorList>
    </citation>
    <scope>NUCLEOTIDE SEQUENCE [LARGE SCALE GENOMIC DNA]</scope>
</reference>
<gene>
    <name evidence="2" type="ORF">OLEAN_C32200</name>
</gene>
<feature type="transmembrane region" description="Helical" evidence="1">
    <location>
        <begin position="121"/>
        <end position="143"/>
    </location>
</feature>
<feature type="transmembrane region" description="Helical" evidence="1">
    <location>
        <begin position="31"/>
        <end position="63"/>
    </location>
</feature>
<dbReference type="PATRIC" id="fig|698738.3.peg.3348"/>